<name>A0A7W7C5M7_9PSEU</name>
<accession>A0A7W7C5M7</accession>
<dbReference type="Pfam" id="PF05258">
    <property type="entry name" value="DciA"/>
    <property type="match status" value="1"/>
</dbReference>
<reference evidence="2 3" key="1">
    <citation type="submission" date="2020-08" db="EMBL/GenBank/DDBJ databases">
        <title>Sequencing the genomes of 1000 actinobacteria strains.</title>
        <authorList>
            <person name="Klenk H.-P."/>
        </authorList>
    </citation>
    <scope>NUCLEOTIDE SEQUENCE [LARGE SCALE GENOMIC DNA]</scope>
    <source>
        <strain evidence="2 3">DSM 44230</strain>
    </source>
</reference>
<dbReference type="EMBL" id="JACHMH010000001">
    <property type="protein sequence ID" value="MBB4674980.1"/>
    <property type="molecule type" value="Genomic_DNA"/>
</dbReference>
<gene>
    <name evidence="2" type="ORF">HNR67_001098</name>
</gene>
<evidence type="ECO:0000256" key="1">
    <source>
        <dbReference type="SAM" id="MobiDB-lite"/>
    </source>
</evidence>
<dbReference type="InterPro" id="IPR007922">
    <property type="entry name" value="DciA-like"/>
</dbReference>
<evidence type="ECO:0000313" key="2">
    <source>
        <dbReference type="EMBL" id="MBB4674980.1"/>
    </source>
</evidence>
<organism evidence="2 3">
    <name type="scientific">Crossiella cryophila</name>
    <dbReference type="NCBI Taxonomy" id="43355"/>
    <lineage>
        <taxon>Bacteria</taxon>
        <taxon>Bacillati</taxon>
        <taxon>Actinomycetota</taxon>
        <taxon>Actinomycetes</taxon>
        <taxon>Pseudonocardiales</taxon>
        <taxon>Pseudonocardiaceae</taxon>
        <taxon>Crossiella</taxon>
    </lineage>
</organism>
<dbReference type="PANTHER" id="PTHR36456:SF1">
    <property type="entry name" value="UPF0232 PROTEIN SCO3875"/>
    <property type="match status" value="1"/>
</dbReference>
<feature type="compositionally biased region" description="Low complexity" evidence="1">
    <location>
        <begin position="18"/>
        <end position="30"/>
    </location>
</feature>
<dbReference type="Proteomes" id="UP000533598">
    <property type="component" value="Unassembled WGS sequence"/>
</dbReference>
<feature type="region of interest" description="Disordered" evidence="1">
    <location>
        <begin position="141"/>
        <end position="160"/>
    </location>
</feature>
<comment type="caution">
    <text evidence="2">The sequence shown here is derived from an EMBL/GenBank/DDBJ whole genome shotgun (WGS) entry which is preliminary data.</text>
</comment>
<protein>
    <submittedName>
        <fullName evidence="2">Putative nucleic acid-binding Zn ribbon protein</fullName>
    </submittedName>
</protein>
<feature type="region of interest" description="Disordered" evidence="1">
    <location>
        <begin position="1"/>
        <end position="49"/>
    </location>
</feature>
<dbReference type="PANTHER" id="PTHR36456">
    <property type="entry name" value="UPF0232 PROTEIN SCO3875"/>
    <property type="match status" value="1"/>
</dbReference>
<evidence type="ECO:0000313" key="3">
    <source>
        <dbReference type="Proteomes" id="UP000533598"/>
    </source>
</evidence>
<dbReference type="AlphaFoldDB" id="A0A7W7C5M7"/>
<sequence>MALAEARAANKVKRDAAKAAQAPRAGGANAQRRRRWSGPGVDNRDPQPLGALAARIASDRGWSDKLSGGTVFGSWAKLVGAEVAEHATPIALKDGELTVQASSTAWATQLKLLQRQLLSQIRAGVGKDVVKRLRVQGPAAPSWRYGPRHVSGRGPRDTYG</sequence>
<keyword evidence="3" id="KW-1185">Reference proteome</keyword>
<proteinExistence type="predicted"/>
<dbReference type="RefSeq" id="WP_185001024.1">
    <property type="nucleotide sequence ID" value="NZ_BAAAUI010000033.1"/>
</dbReference>